<dbReference type="RefSeq" id="WP_009200329.1">
    <property type="nucleotide sequence ID" value="NZ_ACJX03000001.1"/>
</dbReference>
<organism evidence="1 2">
    <name type="scientific">Acetomicrobium hydrogeniformans ATCC BAA-1850</name>
    <dbReference type="NCBI Taxonomy" id="592015"/>
    <lineage>
        <taxon>Bacteria</taxon>
        <taxon>Thermotogati</taxon>
        <taxon>Synergistota</taxon>
        <taxon>Synergistia</taxon>
        <taxon>Synergistales</taxon>
        <taxon>Acetomicrobiaceae</taxon>
        <taxon>Acetomicrobium</taxon>
    </lineage>
</organism>
<proteinExistence type="predicted"/>
<dbReference type="InterPro" id="IPR037010">
    <property type="entry name" value="VitB12-dep_Met_synth_activ_sf"/>
</dbReference>
<name>A0A0T5X8V9_9BACT</name>
<dbReference type="GO" id="GO:0008705">
    <property type="term" value="F:methionine synthase activity"/>
    <property type="evidence" value="ECO:0007669"/>
    <property type="project" value="InterPro"/>
</dbReference>
<sequence length="229" mass="25390">MAVENLEISLSELNFDTLAKDGDKSKLNSEMVYQRLDELTSVAGKLVDPTLLYEICPVSVKDGRLLFYAGDEIYSLDINDGLSELTPAREVVIGLITLGSAIEWEIRKYNSENQLLASYLLSEISISMMGQLIAKTKKMIMDLARTKDFCVSLVHIPGSTPGLSLSIQPFILNVLKGENKGITVNQHMMIEPFYSVTFLVGIGTAYNNHDLYPKCPGCSRAKSCAWRNL</sequence>
<dbReference type="SUPFAM" id="SSF56507">
    <property type="entry name" value="Methionine synthase activation domain-like"/>
    <property type="match status" value="1"/>
</dbReference>
<dbReference type="Proteomes" id="UP000005273">
    <property type="component" value="Unassembled WGS sequence"/>
</dbReference>
<protein>
    <recommendedName>
        <fullName evidence="3">Vitamin B12 dependent methionine synthase, activation domain protein</fullName>
    </recommendedName>
</protein>
<evidence type="ECO:0000313" key="1">
    <source>
        <dbReference type="EMBL" id="KRT34801.1"/>
    </source>
</evidence>
<comment type="caution">
    <text evidence="1">The sequence shown here is derived from an EMBL/GenBank/DDBJ whole genome shotgun (WGS) entry which is preliminary data.</text>
</comment>
<dbReference type="OrthoDB" id="9954154at2"/>
<dbReference type="eggNOG" id="COG1410">
    <property type="taxonomic scope" value="Bacteria"/>
</dbReference>
<dbReference type="EMBL" id="ACJX03000001">
    <property type="protein sequence ID" value="KRT34801.1"/>
    <property type="molecule type" value="Genomic_DNA"/>
</dbReference>
<keyword evidence="2" id="KW-1185">Reference proteome</keyword>
<accession>A0A0T5X8V9</accession>
<reference evidence="2" key="1">
    <citation type="submission" date="2012-09" db="EMBL/GenBank/DDBJ databases">
        <authorList>
            <person name="Weinstock G."/>
            <person name="Sodergren E."/>
            <person name="Clifton S."/>
            <person name="Fulton L."/>
            <person name="Fulton B."/>
            <person name="Courtney L."/>
            <person name="Fronick C."/>
            <person name="Harrison M."/>
            <person name="Strong C."/>
            <person name="Farmer C."/>
            <person name="Delehaunty K."/>
            <person name="Markovic C."/>
            <person name="Hall O."/>
            <person name="Minx P."/>
            <person name="Tomlinson C."/>
            <person name="Mitreva M."/>
            <person name="Nelson J."/>
            <person name="Hou S."/>
            <person name="Wollam A."/>
            <person name="Pepin K.H."/>
            <person name="Johnson M."/>
            <person name="Bhonagiri V."/>
            <person name="Nash W.E."/>
            <person name="Suruliraj S."/>
            <person name="Warren W."/>
            <person name="Chinwalla A."/>
            <person name="Mardis E.R."/>
            <person name="Wilson R.K."/>
        </authorList>
    </citation>
    <scope>NUCLEOTIDE SEQUENCE [LARGE SCALE GENOMIC DNA]</scope>
    <source>
        <strain evidence="2">OS1</strain>
    </source>
</reference>
<dbReference type="AlphaFoldDB" id="A0A0T5X8V9"/>
<gene>
    <name evidence="1" type="ORF">HMPREF1705_04045</name>
</gene>
<evidence type="ECO:0008006" key="3">
    <source>
        <dbReference type="Google" id="ProtNLM"/>
    </source>
</evidence>
<dbReference type="Gene3D" id="3.40.109.40">
    <property type="match status" value="1"/>
</dbReference>
<dbReference type="STRING" id="592015.HMPREF1705_04045"/>
<evidence type="ECO:0000313" key="2">
    <source>
        <dbReference type="Proteomes" id="UP000005273"/>
    </source>
</evidence>